<dbReference type="PANTHER" id="PTHR23099">
    <property type="entry name" value="TRANSCRIPTIONAL REGULATOR"/>
    <property type="match status" value="1"/>
</dbReference>
<name>A0AAN8VUB7_9MAGN</name>
<dbReference type="InterPro" id="IPR012677">
    <property type="entry name" value="Nucleotide-bd_a/b_plait_sf"/>
</dbReference>
<dbReference type="SUPFAM" id="SSF54928">
    <property type="entry name" value="RNA-binding domain, RBD"/>
    <property type="match status" value="1"/>
</dbReference>
<accession>A0AAN8VUB7</accession>
<reference evidence="4 5" key="1">
    <citation type="submission" date="2023-12" db="EMBL/GenBank/DDBJ databases">
        <title>A high-quality genome assembly for Dillenia turbinata (Dilleniales).</title>
        <authorList>
            <person name="Chanderbali A."/>
        </authorList>
    </citation>
    <scope>NUCLEOTIDE SEQUENCE [LARGE SCALE GENOMIC DNA]</scope>
    <source>
        <strain evidence="4">LSX21</strain>
        <tissue evidence="4">Leaf</tissue>
    </source>
</reference>
<evidence type="ECO:0000256" key="2">
    <source>
        <dbReference type="SAM" id="MobiDB-lite"/>
    </source>
</evidence>
<sequence>MGIEEGRKEEVRIYVGGLGESVTEDDLRATFSSQSLGLINSVHIVRTKGRSFAYMDFLPSSSSSVSKLFSKYNGCAWRGGKLRLEKAKEHYLVRLKREWAQDAEIAASKSNPSTTAPQELEKPKKAPNLENMKLRIFFPKLRKVKLLHFSGTGKHKYSFPRVDVPSSLPLHFCGCEEHSDFSCMPKGTNHDSDTQKGGVDEQELNMMNMVMNRLFERDIDSNTVLRRTDEMASEKPTSKLDPLIDENEANDMIVDDNLITNITNGAMDIDVLLESQKRKRITVSKETRLDESKAFKDLQTQHHKNTKKKSEPAGASFPTSNKRKKLNSTKESGGGSHLKKSKVLLQEHQTEPESLVRPSETNPNLAHISAQIEVVGDGRNSDSGVSLSTKKSTSSHEEKPELDDINASNFLTEKDHNLANHISGNQSRDLKKEDLKKVETVTKLTSGVWWHQKSSWTSLVGTATDGMFSISNIIPAVTFAEQKPPEALMPNRVDAAKNIGGKQSDSGSKCRSESVARGSSSLGFAKDATSCDGQKIIPLEVGKDTLVQREKNSPALKGTADSEMGKSCIFMRSDASVKEWKKTKAALSSQLRKKGNDKRQILASKKA</sequence>
<organism evidence="4 5">
    <name type="scientific">Dillenia turbinata</name>
    <dbReference type="NCBI Taxonomy" id="194707"/>
    <lineage>
        <taxon>Eukaryota</taxon>
        <taxon>Viridiplantae</taxon>
        <taxon>Streptophyta</taxon>
        <taxon>Embryophyta</taxon>
        <taxon>Tracheophyta</taxon>
        <taxon>Spermatophyta</taxon>
        <taxon>Magnoliopsida</taxon>
        <taxon>eudicotyledons</taxon>
        <taxon>Gunneridae</taxon>
        <taxon>Pentapetalae</taxon>
        <taxon>Dilleniales</taxon>
        <taxon>Dilleniaceae</taxon>
        <taxon>Dillenia</taxon>
    </lineage>
</organism>
<dbReference type="Gene3D" id="3.30.70.330">
    <property type="match status" value="1"/>
</dbReference>
<dbReference type="InterPro" id="IPR000504">
    <property type="entry name" value="RRM_dom"/>
</dbReference>
<dbReference type="GO" id="GO:0003723">
    <property type="term" value="F:RNA binding"/>
    <property type="evidence" value="ECO:0007669"/>
    <property type="project" value="UniProtKB-UniRule"/>
</dbReference>
<comment type="caution">
    <text evidence="4">The sequence shown here is derived from an EMBL/GenBank/DDBJ whole genome shotgun (WGS) entry which is preliminary data.</text>
</comment>
<keyword evidence="1" id="KW-0694">RNA-binding</keyword>
<keyword evidence="5" id="KW-1185">Reference proteome</keyword>
<dbReference type="Pfam" id="PF00076">
    <property type="entry name" value="RRM_1"/>
    <property type="match status" value="1"/>
</dbReference>
<protein>
    <submittedName>
        <fullName evidence="4">RNA recognition motif domain</fullName>
    </submittedName>
</protein>
<dbReference type="Proteomes" id="UP001370490">
    <property type="component" value="Unassembled WGS sequence"/>
</dbReference>
<feature type="compositionally biased region" description="Polar residues" evidence="2">
    <location>
        <begin position="108"/>
        <end position="117"/>
    </location>
</feature>
<feature type="region of interest" description="Disordered" evidence="2">
    <location>
        <begin position="587"/>
        <end position="607"/>
    </location>
</feature>
<dbReference type="SMART" id="SM00360">
    <property type="entry name" value="RRM"/>
    <property type="match status" value="1"/>
</dbReference>
<dbReference type="GO" id="GO:0005634">
    <property type="term" value="C:nucleus"/>
    <property type="evidence" value="ECO:0007669"/>
    <property type="project" value="TreeGrafter"/>
</dbReference>
<evidence type="ECO:0000256" key="1">
    <source>
        <dbReference type="PROSITE-ProRule" id="PRU00176"/>
    </source>
</evidence>
<feature type="domain" description="RRM" evidence="3">
    <location>
        <begin position="11"/>
        <end position="89"/>
    </location>
</feature>
<dbReference type="InterPro" id="IPR035979">
    <property type="entry name" value="RBD_domain_sf"/>
</dbReference>
<feature type="region of interest" description="Disordered" evidence="2">
    <location>
        <begin position="375"/>
        <end position="405"/>
    </location>
</feature>
<feature type="region of interest" description="Disordered" evidence="2">
    <location>
        <begin position="292"/>
        <end position="341"/>
    </location>
</feature>
<evidence type="ECO:0000313" key="5">
    <source>
        <dbReference type="Proteomes" id="UP001370490"/>
    </source>
</evidence>
<proteinExistence type="predicted"/>
<dbReference type="PROSITE" id="PS50102">
    <property type="entry name" value="RRM"/>
    <property type="match status" value="1"/>
</dbReference>
<dbReference type="PANTHER" id="PTHR23099:SF0">
    <property type="entry name" value="GERM CELL NUCLEAR ACIDIC PROTEIN"/>
    <property type="match status" value="1"/>
</dbReference>
<feature type="region of interest" description="Disordered" evidence="2">
    <location>
        <begin position="106"/>
        <end position="125"/>
    </location>
</feature>
<evidence type="ECO:0000313" key="4">
    <source>
        <dbReference type="EMBL" id="KAK6941183.1"/>
    </source>
</evidence>
<gene>
    <name evidence="4" type="ORF">RJ641_026560</name>
</gene>
<dbReference type="EMBL" id="JBAMMX010000004">
    <property type="protein sequence ID" value="KAK6941183.1"/>
    <property type="molecule type" value="Genomic_DNA"/>
</dbReference>
<evidence type="ECO:0000259" key="3">
    <source>
        <dbReference type="PROSITE" id="PS50102"/>
    </source>
</evidence>
<dbReference type="AlphaFoldDB" id="A0AAN8VUB7"/>